<proteinExistence type="predicted"/>
<comment type="caution">
    <text evidence="1">The sequence shown here is derived from an EMBL/GenBank/DDBJ whole genome shotgun (WGS) entry which is preliminary data.</text>
</comment>
<gene>
    <name evidence="1" type="ORF">R3P38DRAFT_1036796</name>
</gene>
<protein>
    <submittedName>
        <fullName evidence="1">Uncharacterized protein</fullName>
    </submittedName>
</protein>
<evidence type="ECO:0000313" key="2">
    <source>
        <dbReference type="Proteomes" id="UP001362999"/>
    </source>
</evidence>
<accession>A0AAW0BKH4</accession>
<organism evidence="1 2">
    <name type="scientific">Favolaschia claudopus</name>
    <dbReference type="NCBI Taxonomy" id="2862362"/>
    <lineage>
        <taxon>Eukaryota</taxon>
        <taxon>Fungi</taxon>
        <taxon>Dikarya</taxon>
        <taxon>Basidiomycota</taxon>
        <taxon>Agaricomycotina</taxon>
        <taxon>Agaricomycetes</taxon>
        <taxon>Agaricomycetidae</taxon>
        <taxon>Agaricales</taxon>
        <taxon>Marasmiineae</taxon>
        <taxon>Mycenaceae</taxon>
        <taxon>Favolaschia</taxon>
    </lineage>
</organism>
<dbReference type="AlphaFoldDB" id="A0AAW0BKH4"/>
<dbReference type="EMBL" id="JAWWNJ010000032">
    <property type="protein sequence ID" value="KAK7026266.1"/>
    <property type="molecule type" value="Genomic_DNA"/>
</dbReference>
<evidence type="ECO:0000313" key="1">
    <source>
        <dbReference type="EMBL" id="KAK7026266.1"/>
    </source>
</evidence>
<sequence length="201" mass="22607">MFGSTERTRSRTRGTLPRRPTLVICPQCRISTSTVSQRRRQCLHRRSGATPAVVKTHVHILSVMSSAEASYLYTQVSSSANKQGGCTRMPRALGRKEAVAAQRQADDTYWKIDERGRGTKASRLQIRERARSYNNFTRRDEAEELHRMFAAASSDLLASPRIHIHMTQREPGSTSSCSLSLSSVDAARSRLLIRHPRRTSP</sequence>
<keyword evidence="2" id="KW-1185">Reference proteome</keyword>
<dbReference type="Proteomes" id="UP001362999">
    <property type="component" value="Unassembled WGS sequence"/>
</dbReference>
<reference evidence="1 2" key="1">
    <citation type="journal article" date="2024" name="J Genomics">
        <title>Draft genome sequencing and assembly of Favolaschia claudopus CIRM-BRFM 2984 isolated from oak limbs.</title>
        <authorList>
            <person name="Navarro D."/>
            <person name="Drula E."/>
            <person name="Chaduli D."/>
            <person name="Cazenave R."/>
            <person name="Ahrendt S."/>
            <person name="Wang J."/>
            <person name="Lipzen A."/>
            <person name="Daum C."/>
            <person name="Barry K."/>
            <person name="Grigoriev I.V."/>
            <person name="Favel A."/>
            <person name="Rosso M.N."/>
            <person name="Martin F."/>
        </authorList>
    </citation>
    <scope>NUCLEOTIDE SEQUENCE [LARGE SCALE GENOMIC DNA]</scope>
    <source>
        <strain evidence="1 2">CIRM-BRFM 2984</strain>
    </source>
</reference>
<name>A0AAW0BKH4_9AGAR</name>